<dbReference type="InterPro" id="IPR001633">
    <property type="entry name" value="EAL_dom"/>
</dbReference>
<dbReference type="PANTHER" id="PTHR33121:SF71">
    <property type="entry name" value="OXYGEN SENSOR PROTEIN DOSP"/>
    <property type="match status" value="1"/>
</dbReference>
<evidence type="ECO:0000256" key="1">
    <source>
        <dbReference type="SAM" id="Coils"/>
    </source>
</evidence>
<dbReference type="Pfam" id="PF00990">
    <property type="entry name" value="GGDEF"/>
    <property type="match status" value="1"/>
</dbReference>
<dbReference type="InterPro" id="IPR050706">
    <property type="entry name" value="Cyclic-di-GMP_PDE-like"/>
</dbReference>
<dbReference type="NCBIfam" id="TIGR00254">
    <property type="entry name" value="GGDEF"/>
    <property type="match status" value="1"/>
</dbReference>
<dbReference type="InterPro" id="IPR000160">
    <property type="entry name" value="GGDEF_dom"/>
</dbReference>
<organism evidence="4 5">
    <name type="scientific">Azohydromonas lata</name>
    <dbReference type="NCBI Taxonomy" id="45677"/>
    <lineage>
        <taxon>Bacteria</taxon>
        <taxon>Pseudomonadati</taxon>
        <taxon>Pseudomonadota</taxon>
        <taxon>Betaproteobacteria</taxon>
        <taxon>Burkholderiales</taxon>
        <taxon>Sphaerotilaceae</taxon>
        <taxon>Azohydromonas</taxon>
    </lineage>
</organism>
<dbReference type="CDD" id="cd01948">
    <property type="entry name" value="EAL"/>
    <property type="match status" value="1"/>
</dbReference>
<dbReference type="SUPFAM" id="SSF141868">
    <property type="entry name" value="EAL domain-like"/>
    <property type="match status" value="1"/>
</dbReference>
<dbReference type="Gene3D" id="3.30.70.270">
    <property type="match status" value="1"/>
</dbReference>
<accession>A0ABU5IB26</accession>
<dbReference type="Gene3D" id="3.20.20.450">
    <property type="entry name" value="EAL domain"/>
    <property type="match status" value="1"/>
</dbReference>
<evidence type="ECO:0000259" key="2">
    <source>
        <dbReference type="PROSITE" id="PS50883"/>
    </source>
</evidence>
<gene>
    <name evidence="4" type="ORF">SM757_06975</name>
</gene>
<dbReference type="PANTHER" id="PTHR33121">
    <property type="entry name" value="CYCLIC DI-GMP PHOSPHODIESTERASE PDEF"/>
    <property type="match status" value="1"/>
</dbReference>
<dbReference type="SMART" id="SM00065">
    <property type="entry name" value="GAF"/>
    <property type="match status" value="2"/>
</dbReference>
<dbReference type="InterPro" id="IPR003018">
    <property type="entry name" value="GAF"/>
</dbReference>
<dbReference type="Gene3D" id="3.30.450.40">
    <property type="match status" value="2"/>
</dbReference>
<comment type="caution">
    <text evidence="4">The sequence shown here is derived from an EMBL/GenBank/DDBJ whole genome shotgun (WGS) entry which is preliminary data.</text>
</comment>
<evidence type="ECO:0000259" key="3">
    <source>
        <dbReference type="PROSITE" id="PS50887"/>
    </source>
</evidence>
<evidence type="ECO:0000313" key="5">
    <source>
        <dbReference type="Proteomes" id="UP001293718"/>
    </source>
</evidence>
<keyword evidence="5" id="KW-1185">Reference proteome</keyword>
<dbReference type="PROSITE" id="PS50887">
    <property type="entry name" value="GGDEF"/>
    <property type="match status" value="1"/>
</dbReference>
<dbReference type="InterPro" id="IPR029016">
    <property type="entry name" value="GAF-like_dom_sf"/>
</dbReference>
<protein>
    <submittedName>
        <fullName evidence="4">GGDEF domain-containing protein</fullName>
    </submittedName>
</protein>
<dbReference type="Proteomes" id="UP001293718">
    <property type="component" value="Unassembled WGS sequence"/>
</dbReference>
<feature type="domain" description="GGDEF" evidence="3">
    <location>
        <begin position="406"/>
        <end position="538"/>
    </location>
</feature>
<name>A0ABU5IB26_9BURK</name>
<evidence type="ECO:0000313" key="4">
    <source>
        <dbReference type="EMBL" id="MDZ5456313.1"/>
    </source>
</evidence>
<dbReference type="SMART" id="SM00267">
    <property type="entry name" value="GGDEF"/>
    <property type="match status" value="1"/>
</dbReference>
<sequence length="805" mass="88191">METHRSDHHGQQRLERALRTLSGCNRALLRAREEAALLQEICRVVVEDGGYALARIGRAEGDGKLGFTPLAHAGRGIADAEVRALWSSDAERDRSATGTAMRTGAECLINDVQAESYPALWRDFARRHGLGSVLGLPLHIDGALFGALTIGAPEADAFGAEERQVLKEVADDVAFGLEFLRLRQRRDQAEAEVLRLNRALRTRAAVNRALAQAQDETALLQEICRVAVEDCGYRLAWVGYIEADEARTVRPMAHAGFEEGFLALRRSMTASKIGRTMSACFDVARPLVMHDVTHNPAYPFREEARRRGYGSLVTLPLHIEGELAGSVQILAVETDGFNEQEVELLMATVADLGYGLGALRQRLKAQAAEETIRRMAYFDPVTGLPNRARMCQLVAEAIEAARGEQRSLAFVRIGMAHLQEINETLGSLEVDKLVQAVAQRLQHLLGGTGTLGRLTDAEFAVLLPRAGAEQATQRAQQLLGALDAPVDVAGVLLDARSSAGISLFPGHATDAGVLMRRAGIALTQARATGAALQLFRSGFDRECAQRLELMGALRGAIEHDELRLYCQPKLKIASGEVCGAEALVRWQHARLGEVNPGEFIGLAEQTGLITPLTYWMLESALRHCYAWRQQGRTQPLSVNLSARDLHDPKLLARIEGALATWGAEPDWIEFELTESALMLDPVAALEKLQQLKRLELRLAIDDYGTGYSSLSYLQRLPVDAIKIDQSFIRSMQRDNDSAAIVHSTIDLAHSLRLLVIAEGVEDEQTFTRLAAMACDQVQGYCISRPMPAEQFSHWCAQHAGQPGLA</sequence>
<dbReference type="InterPro" id="IPR029787">
    <property type="entry name" value="Nucleotide_cyclase"/>
</dbReference>
<dbReference type="EMBL" id="JAXOJX010000007">
    <property type="protein sequence ID" value="MDZ5456313.1"/>
    <property type="molecule type" value="Genomic_DNA"/>
</dbReference>
<keyword evidence="1" id="KW-0175">Coiled coil</keyword>
<feature type="coiled-coil region" evidence="1">
    <location>
        <begin position="179"/>
        <end position="216"/>
    </location>
</feature>
<dbReference type="InterPro" id="IPR035919">
    <property type="entry name" value="EAL_sf"/>
</dbReference>
<proteinExistence type="predicted"/>
<dbReference type="SUPFAM" id="SSF55073">
    <property type="entry name" value="Nucleotide cyclase"/>
    <property type="match status" value="1"/>
</dbReference>
<reference evidence="4 5" key="1">
    <citation type="submission" date="2023-11" db="EMBL/GenBank/DDBJ databases">
        <title>Draft genome of Azohydromonas lata strain H1 (DSM1123), a polyhydroxyalkanoate producer.</title>
        <authorList>
            <person name="Traversa D."/>
            <person name="D'Addabbo P."/>
            <person name="Pazzani C."/>
            <person name="Manzari C."/>
            <person name="Chiara M."/>
            <person name="Scrascia M."/>
        </authorList>
    </citation>
    <scope>NUCLEOTIDE SEQUENCE [LARGE SCALE GENOMIC DNA]</scope>
    <source>
        <strain evidence="4 5">H1</strain>
    </source>
</reference>
<dbReference type="SUPFAM" id="SSF55781">
    <property type="entry name" value="GAF domain-like"/>
    <property type="match status" value="2"/>
</dbReference>
<dbReference type="SMART" id="SM00052">
    <property type="entry name" value="EAL"/>
    <property type="match status" value="1"/>
</dbReference>
<dbReference type="CDD" id="cd01949">
    <property type="entry name" value="GGDEF"/>
    <property type="match status" value="1"/>
</dbReference>
<feature type="domain" description="EAL" evidence="2">
    <location>
        <begin position="546"/>
        <end position="799"/>
    </location>
</feature>
<dbReference type="InterPro" id="IPR043128">
    <property type="entry name" value="Rev_trsase/Diguanyl_cyclase"/>
</dbReference>
<dbReference type="Pfam" id="PF13185">
    <property type="entry name" value="GAF_2"/>
    <property type="match status" value="2"/>
</dbReference>
<dbReference type="RefSeq" id="WP_322464912.1">
    <property type="nucleotide sequence ID" value="NZ_JAXOJX010000007.1"/>
</dbReference>
<dbReference type="PROSITE" id="PS50883">
    <property type="entry name" value="EAL"/>
    <property type="match status" value="1"/>
</dbReference>
<dbReference type="Pfam" id="PF00563">
    <property type="entry name" value="EAL"/>
    <property type="match status" value="1"/>
</dbReference>